<evidence type="ECO:0000256" key="14">
    <source>
        <dbReference type="ARBA" id="ARBA00023136"/>
    </source>
</evidence>
<evidence type="ECO:0000256" key="9">
    <source>
        <dbReference type="ARBA" id="ARBA00022824"/>
    </source>
</evidence>
<feature type="compositionally biased region" description="Pro residues" evidence="20">
    <location>
        <begin position="2022"/>
        <end position="2037"/>
    </location>
</feature>
<dbReference type="InterPro" id="IPR051500">
    <property type="entry name" value="cTAGE_MIA/OTOR"/>
</dbReference>
<feature type="region of interest" description="Disordered" evidence="20">
    <location>
        <begin position="1171"/>
        <end position="1202"/>
    </location>
</feature>
<evidence type="ECO:0000256" key="18">
    <source>
        <dbReference type="PROSITE-ProRule" id="PRU00192"/>
    </source>
</evidence>
<keyword evidence="8 21" id="KW-0732">Signal</keyword>
<keyword evidence="14" id="KW-0472">Membrane</keyword>
<feature type="compositionally biased region" description="Basic and acidic residues" evidence="20">
    <location>
        <begin position="484"/>
        <end position="496"/>
    </location>
</feature>
<evidence type="ECO:0000259" key="22">
    <source>
        <dbReference type="PROSITE" id="PS50002"/>
    </source>
</evidence>
<keyword evidence="5" id="KW-0268">Exocytosis</keyword>
<feature type="compositionally biased region" description="Pro residues" evidence="20">
    <location>
        <begin position="1978"/>
        <end position="1990"/>
    </location>
</feature>
<feature type="compositionally biased region" description="Low complexity" evidence="20">
    <location>
        <begin position="1797"/>
        <end position="1807"/>
    </location>
</feature>
<feature type="compositionally biased region" description="Basic and acidic residues" evidence="20">
    <location>
        <begin position="1838"/>
        <end position="1851"/>
    </location>
</feature>
<dbReference type="FunFam" id="2.30.30.40:FF:000162">
    <property type="entry name" value="MIA SH3 domain ER export factor 3"/>
    <property type="match status" value="1"/>
</dbReference>
<feature type="region of interest" description="Disordered" evidence="20">
    <location>
        <begin position="790"/>
        <end position="890"/>
    </location>
</feature>
<dbReference type="PANTHER" id="PTHR23158">
    <property type="entry name" value="MELANOMA INHIBITORY ACTIVITY-RELATED"/>
    <property type="match status" value="1"/>
</dbReference>
<keyword evidence="10" id="KW-0931">ER-Golgi transport</keyword>
<feature type="region of interest" description="Disordered" evidence="20">
    <location>
        <begin position="160"/>
        <end position="277"/>
    </location>
</feature>
<proteinExistence type="inferred from homology"/>
<feature type="region of interest" description="Disordered" evidence="20">
    <location>
        <begin position="413"/>
        <end position="511"/>
    </location>
</feature>
<feature type="compositionally biased region" description="Polar residues" evidence="20">
    <location>
        <begin position="163"/>
        <end position="179"/>
    </location>
</feature>
<name>A0A3Q3KIK3_MONAL</name>
<evidence type="ECO:0000313" key="23">
    <source>
        <dbReference type="Ensembl" id="ENSMALP00000029188.1"/>
    </source>
</evidence>
<feature type="compositionally biased region" description="Polar residues" evidence="20">
    <location>
        <begin position="2067"/>
        <end position="2078"/>
    </location>
</feature>
<evidence type="ECO:0000256" key="2">
    <source>
        <dbReference type="ARBA" id="ARBA00022443"/>
    </source>
</evidence>
<evidence type="ECO:0000256" key="12">
    <source>
        <dbReference type="ARBA" id="ARBA00022989"/>
    </source>
</evidence>
<dbReference type="GO" id="GO:0006888">
    <property type="term" value="P:endoplasmic reticulum to Golgi vesicle-mediated transport"/>
    <property type="evidence" value="ECO:0007669"/>
    <property type="project" value="TreeGrafter"/>
</dbReference>
<feature type="compositionally biased region" description="Acidic residues" evidence="20">
    <location>
        <begin position="718"/>
        <end position="727"/>
    </location>
</feature>
<dbReference type="InterPro" id="IPR001452">
    <property type="entry name" value="SH3_domain"/>
</dbReference>
<feature type="compositionally biased region" description="Basic and acidic residues" evidence="20">
    <location>
        <begin position="433"/>
        <end position="447"/>
    </location>
</feature>
<keyword evidence="9" id="KW-0256">Endoplasmic reticulum</keyword>
<evidence type="ECO:0000256" key="8">
    <source>
        <dbReference type="ARBA" id="ARBA00022729"/>
    </source>
</evidence>
<dbReference type="PROSITE" id="PS50002">
    <property type="entry name" value="SH3"/>
    <property type="match status" value="1"/>
</dbReference>
<evidence type="ECO:0000256" key="4">
    <source>
        <dbReference type="ARBA" id="ARBA00022481"/>
    </source>
</evidence>
<feature type="compositionally biased region" description="Polar residues" evidence="20">
    <location>
        <begin position="566"/>
        <end position="575"/>
    </location>
</feature>
<comment type="subcellular location">
    <subcellularLocation>
        <location evidence="1">Endoplasmic reticulum membrane</location>
        <topology evidence="1">Single-pass membrane protein</topology>
    </subcellularLocation>
</comment>
<keyword evidence="4" id="KW-0488">Methylation</keyword>
<feature type="region of interest" description="Disordered" evidence="20">
    <location>
        <begin position="699"/>
        <end position="756"/>
    </location>
</feature>
<dbReference type="GO" id="GO:0048731">
    <property type="term" value="P:system development"/>
    <property type="evidence" value="ECO:0007669"/>
    <property type="project" value="UniProtKB-ARBA"/>
</dbReference>
<feature type="compositionally biased region" description="Acidic residues" evidence="20">
    <location>
        <begin position="858"/>
        <end position="871"/>
    </location>
</feature>
<organism evidence="23 24">
    <name type="scientific">Monopterus albus</name>
    <name type="common">Swamp eel</name>
    <dbReference type="NCBI Taxonomy" id="43700"/>
    <lineage>
        <taxon>Eukaryota</taxon>
        <taxon>Metazoa</taxon>
        <taxon>Chordata</taxon>
        <taxon>Craniata</taxon>
        <taxon>Vertebrata</taxon>
        <taxon>Euteleostomi</taxon>
        <taxon>Actinopterygii</taxon>
        <taxon>Neopterygii</taxon>
        <taxon>Teleostei</taxon>
        <taxon>Neoteleostei</taxon>
        <taxon>Acanthomorphata</taxon>
        <taxon>Anabantaria</taxon>
        <taxon>Synbranchiformes</taxon>
        <taxon>Synbranchidae</taxon>
        <taxon>Monopterus</taxon>
    </lineage>
</organism>
<sequence length="2078" mass="232687">MEGKHYRQCFLLLLFNFTSIAAVDKRFSDFKSCADTDCSMLLCRGKAVKDFTGPDCRFLSFKESETIYVYYKLSGRRSDIWAGSVANKFGYFPKDLLAVNRVYTDKEHIVKAEETDFVCFDDGFDKFDNYNIDFLLGSLEQGNDGEKKGMSDQIQVAEDTLEETQPSVEEATISENQPTLHDKSDLDKVPDDQSASISELDVANEPPPVKVVESDRAATLDTTERAAEDTKTQQKNAVESILENVSERSETKDTSTKPEVEYVPKDGDISENEPVSISEAMQIPKFKTTLGTTFDAVTTDEEITKKVTPYEEEESKEVENHPEDDIDVKEKTPLLSFSKERVSTPVSDSLERQEIPPTTHERSDTKETPTKAEVKSLSKDDIVSEDETVSTSEGVQIPELKTTFGTTFDAVTTDDEITKKITPYEEEESSEDVENHSEDDANVKEKTPLLSFSEKSASSLVSDSLKQHEIPSTHGNSETLETPIKSKEKSLPKDDIVSEDETVSTSEGVQIPELKTTFGTTFDAVTTDDEITKKITPYEEEESEAVKDHTEDDTDVKEETPLLSFSKESANTPVSDSFKREEIPPTTHERSETKDTPTKSEEKSLPKDDIVSENGTVSVSEGVQIPELKTTFGTTFDAVTTDEEITKNITPYEEDVSEDVETHPEDDTDIKEETPLLSFSKESVSAPVSNFLKQQEIPLGDAGFPVVPGGEKTAQDPSSEDEGEEEATAITHPSFEETKKDAEGPLTIESLKEPENRAQVLKDLPDSISLQSDNKETVDSERHLFNLEEESDRTVIRPEEGLAKTLKLTDEPVHHQTEASAKSVDPVSQDDFFASPEDEKSDFETIHKPPIEDKEKEEASEDSELGEDNVDLQDSSIDTEHREDFDSALEKNKMVTDQELVIIESTKDKNPFTEETQTNNLVKDNENIVNMSLPNQINDNLMIESNNSQLESFVEEPHTEEREDEINPEIEEENNEEKEELLEDENALSQLENIHVDKPSPETGTLPTASTLEPEYSDSVMRLTLLREHFTEAYMQHFQNHLGLKNLFKVEAMFSDLDTELQATYLSNTGTTQDIERALESILETSENTILAEIEKMLDSQDTKHSYHHTMDTSSLDEETQILDEFQELAFRLRHKYSTASDSTPLVMETASGIDKDDHKPNVKDYIPHIDEEDSVDSVPETESDNLTVTDYEERSTESGGEQIVLNEVHTGPDVSVEEDSGHFNKNKDNQPGLSASDGMQKAPQATLENPLDVGLGVEMEHSSSGSLDSMEPVSEIHEEKVGLFSTVILYTGCILSMIRSKTTEWTIVMISLLPEEWKPGETLFGFPWQAVVITALVGIVTFTLFFWRTVLVVKKREYLVDEKSLKGQIQALKKEKSDILEKMSELQKQTEQLKENQKQSKETVSVTMKMVQDLESKVLEAETQNNQMAEEKNTYTKLLKEERAKSLQNETRIEKLEKSNEKLQLARKKIQEALAKTTVLLDEAKIREDARNVQHKCLEKEHAAAKEENKRLTATIKDWEEKHKELSEQIKIYHKSQKELEDSVVLKDHNVEVLSELLSDLDACDLQKSDTRVLANGEVAPDKNTAIKNRIKQMMDVSRVQTALTVVEEQRDHFMTKLLDEEKSRKALEEQHREQEHAIASLKSEKSHIENQFKVLQQKNEIMVEMYQQKENALQQRLTKEELERRSKENLLFEVGGKALEAEEQVKVLRQRINEMEEQMKKTEEVYKEQIKEQENKTHSNWVNARNAERAVNQEKLEAAKLREKLAVLTSQLNERRVPLFRPNSGQPAGPRQGDSYGASPVSGGAPSPPIMIEGPRRPPSAPVGRRIDPYGPRPPSEPHGRYPENKHLPGMDMMGPRSSSPANMEGSGPGSFLASPIRDSPGPGLSDPLMPPGPHSRVPPPGPYRHPRFGLYHFPPGPHGPPPPNVPSSLHGPPPPANGHPGMPLPGPVGGDFGPRPANGLAFHPRLGPGHVTDPRGPPTPHFRPPLPHDFAPPSHGARGPIGPRPPIPPDMRFPRPREPTSPPRSLPPGVPPHPGDVYDQAPPNLLHNSAGAHSGPGQYLQVKQEASQNSAMVKP</sequence>
<feature type="compositionally biased region" description="Basic and acidic residues" evidence="20">
    <location>
        <begin position="245"/>
        <end position="268"/>
    </location>
</feature>
<feature type="compositionally biased region" description="Acidic residues" evidence="20">
    <location>
        <begin position="1171"/>
        <end position="1184"/>
    </location>
</feature>
<feature type="region of interest" description="Disordered" evidence="20">
    <location>
        <begin position="303"/>
        <end position="395"/>
    </location>
</feature>
<evidence type="ECO:0000256" key="19">
    <source>
        <dbReference type="SAM" id="Coils"/>
    </source>
</evidence>
<feature type="compositionally biased region" description="Basic and acidic residues" evidence="20">
    <location>
        <begin position="1220"/>
        <end position="1229"/>
    </location>
</feature>
<feature type="region of interest" description="Disordered" evidence="20">
    <location>
        <begin position="1214"/>
        <end position="1244"/>
    </location>
</feature>
<dbReference type="Gene3D" id="2.30.30.40">
    <property type="entry name" value="SH3 Domains"/>
    <property type="match status" value="1"/>
</dbReference>
<feature type="region of interest" description="Disordered" evidence="20">
    <location>
        <begin position="1779"/>
        <end position="2078"/>
    </location>
</feature>
<dbReference type="GO" id="GO:0006887">
    <property type="term" value="P:exocytosis"/>
    <property type="evidence" value="ECO:0007669"/>
    <property type="project" value="UniProtKB-KW"/>
</dbReference>
<keyword evidence="11" id="KW-0653">Protein transport</keyword>
<feature type="compositionally biased region" description="Basic and acidic residues" evidence="20">
    <location>
        <begin position="878"/>
        <end position="890"/>
    </location>
</feature>
<keyword evidence="2 18" id="KW-0728">SH3 domain</keyword>
<feature type="region of interest" description="Disordered" evidence="20">
    <location>
        <begin position="643"/>
        <end position="669"/>
    </location>
</feature>
<evidence type="ECO:0000256" key="3">
    <source>
        <dbReference type="ARBA" id="ARBA00022448"/>
    </source>
</evidence>
<dbReference type="SUPFAM" id="SSF50044">
    <property type="entry name" value="SH3-domain"/>
    <property type="match status" value="1"/>
</dbReference>
<feature type="signal peptide" evidence="21">
    <location>
        <begin position="1"/>
        <end position="22"/>
    </location>
</feature>
<keyword evidence="6" id="KW-0597">Phosphoprotein</keyword>
<feature type="chain" id="PRO_5018562223" description="Transport and Golgi organization protein 1 homolog" evidence="21">
    <location>
        <begin position="23"/>
        <end position="2078"/>
    </location>
</feature>
<evidence type="ECO:0000256" key="20">
    <source>
        <dbReference type="SAM" id="MobiDB-lite"/>
    </source>
</evidence>
<dbReference type="GO" id="GO:0009306">
    <property type="term" value="P:protein secretion"/>
    <property type="evidence" value="ECO:0007669"/>
    <property type="project" value="TreeGrafter"/>
</dbReference>
<dbReference type="SMART" id="SM00326">
    <property type="entry name" value="SH3"/>
    <property type="match status" value="1"/>
</dbReference>
<evidence type="ECO:0000256" key="21">
    <source>
        <dbReference type="SAM" id="SignalP"/>
    </source>
</evidence>
<feature type="compositionally biased region" description="Pro residues" evidence="20">
    <location>
        <begin position="2005"/>
        <end position="2014"/>
    </location>
</feature>
<evidence type="ECO:0000256" key="7">
    <source>
        <dbReference type="ARBA" id="ARBA00022692"/>
    </source>
</evidence>
<feature type="compositionally biased region" description="Basic and acidic residues" evidence="20">
    <location>
        <begin position="734"/>
        <end position="743"/>
    </location>
</feature>
<evidence type="ECO:0000256" key="17">
    <source>
        <dbReference type="ARBA" id="ARBA00068894"/>
    </source>
</evidence>
<evidence type="ECO:0000256" key="10">
    <source>
        <dbReference type="ARBA" id="ARBA00022892"/>
    </source>
</evidence>
<keyword evidence="12" id="KW-1133">Transmembrane helix</keyword>
<evidence type="ECO:0000256" key="13">
    <source>
        <dbReference type="ARBA" id="ARBA00023054"/>
    </source>
</evidence>
<dbReference type="Proteomes" id="UP000261600">
    <property type="component" value="Unplaced"/>
</dbReference>
<protein>
    <recommendedName>
        <fullName evidence="17">Transport and Golgi organization protein 1 homolog</fullName>
    </recommendedName>
</protein>
<comment type="similarity">
    <text evidence="16">Belongs to the MIA/OTOR family. Tango1 subfamily.</text>
</comment>
<dbReference type="InterPro" id="IPR036028">
    <property type="entry name" value="SH3-like_dom_sf"/>
</dbReference>
<feature type="compositionally biased region" description="Basic and acidic residues" evidence="20">
    <location>
        <begin position="317"/>
        <end position="342"/>
    </location>
</feature>
<feature type="compositionally biased region" description="Basic and acidic residues" evidence="20">
    <location>
        <begin position="842"/>
        <end position="857"/>
    </location>
</feature>
<dbReference type="PANTHER" id="PTHR23158:SF54">
    <property type="entry name" value="TRANSPORT AND GOLGI ORGANIZATION PROTEIN 1 HOMOLOG"/>
    <property type="match status" value="1"/>
</dbReference>
<feature type="coiled-coil region" evidence="19">
    <location>
        <begin position="1619"/>
        <end position="1773"/>
    </location>
</feature>
<feature type="compositionally biased region" description="Pro residues" evidence="20">
    <location>
        <begin position="1891"/>
        <end position="1906"/>
    </location>
</feature>
<dbReference type="STRING" id="43700.ENSMALP00000029188"/>
<keyword evidence="3" id="KW-0813">Transport</keyword>
<feature type="compositionally biased region" description="Basic and acidic residues" evidence="20">
    <location>
        <begin position="212"/>
        <end position="232"/>
    </location>
</feature>
<evidence type="ECO:0000256" key="1">
    <source>
        <dbReference type="ARBA" id="ARBA00004389"/>
    </source>
</evidence>
<keyword evidence="13 19" id="KW-0175">Coiled coil</keyword>
<keyword evidence="24" id="KW-1185">Reference proteome</keyword>
<reference evidence="23" key="2">
    <citation type="submission" date="2025-09" db="UniProtKB">
        <authorList>
            <consortium name="Ensembl"/>
        </authorList>
    </citation>
    <scope>IDENTIFICATION</scope>
</reference>
<feature type="domain" description="SH3" evidence="22">
    <location>
        <begin position="40"/>
        <end position="102"/>
    </location>
</feature>
<accession>A0A3Q3KIK3</accession>
<feature type="region of interest" description="Disordered" evidence="20">
    <location>
        <begin position="531"/>
        <end position="618"/>
    </location>
</feature>
<dbReference type="GO" id="GO:0035459">
    <property type="term" value="P:vesicle cargo loading"/>
    <property type="evidence" value="ECO:0007669"/>
    <property type="project" value="TreeGrafter"/>
</dbReference>
<evidence type="ECO:0000256" key="16">
    <source>
        <dbReference type="ARBA" id="ARBA00061139"/>
    </source>
</evidence>
<feature type="compositionally biased region" description="Polar residues" evidence="20">
    <location>
        <begin position="453"/>
        <end position="464"/>
    </location>
</feature>
<feature type="coiled-coil region" evidence="19">
    <location>
        <begin position="967"/>
        <end position="994"/>
    </location>
</feature>
<dbReference type="GO" id="GO:0005789">
    <property type="term" value="C:endoplasmic reticulum membrane"/>
    <property type="evidence" value="ECO:0007669"/>
    <property type="project" value="UniProtKB-SubCell"/>
</dbReference>
<feature type="compositionally biased region" description="Basic and acidic residues" evidence="20">
    <location>
        <begin position="180"/>
        <end position="191"/>
    </location>
</feature>
<feature type="compositionally biased region" description="Basic and acidic residues" evidence="20">
    <location>
        <begin position="577"/>
        <end position="610"/>
    </location>
</feature>
<evidence type="ECO:0000256" key="15">
    <source>
        <dbReference type="ARBA" id="ARBA00023180"/>
    </source>
</evidence>
<keyword evidence="7" id="KW-0812">Transmembrane</keyword>
<evidence type="ECO:0000256" key="5">
    <source>
        <dbReference type="ARBA" id="ARBA00022483"/>
    </source>
</evidence>
<feature type="compositionally biased region" description="Pro residues" evidence="20">
    <location>
        <begin position="1917"/>
        <end position="1949"/>
    </location>
</feature>
<dbReference type="GO" id="GO:0070971">
    <property type="term" value="C:endoplasmic reticulum exit site"/>
    <property type="evidence" value="ECO:0007669"/>
    <property type="project" value="TreeGrafter"/>
</dbReference>
<evidence type="ECO:0000256" key="11">
    <source>
        <dbReference type="ARBA" id="ARBA00022927"/>
    </source>
</evidence>
<dbReference type="Ensembl" id="ENSMALT00000029711.1">
    <property type="protein sequence ID" value="ENSMALP00000029188.1"/>
    <property type="gene ID" value="ENSMALG00000020163.1"/>
</dbReference>
<feature type="compositionally biased region" description="Basic and acidic residues" evidence="20">
    <location>
        <begin position="790"/>
        <end position="817"/>
    </location>
</feature>
<keyword evidence="15" id="KW-0325">Glycoprotein</keyword>
<reference evidence="23" key="1">
    <citation type="submission" date="2025-08" db="UniProtKB">
        <authorList>
            <consortium name="Ensembl"/>
        </authorList>
    </citation>
    <scope>IDENTIFICATION</scope>
</reference>
<feature type="coiled-coil region" evidence="19">
    <location>
        <begin position="1356"/>
        <end position="1537"/>
    </location>
</feature>
<evidence type="ECO:0000256" key="6">
    <source>
        <dbReference type="ARBA" id="ARBA00022553"/>
    </source>
</evidence>
<feature type="compositionally biased region" description="Basic and acidic residues" evidence="20">
    <location>
        <begin position="349"/>
        <end position="382"/>
    </location>
</feature>
<dbReference type="Pfam" id="PF07653">
    <property type="entry name" value="SH3_2"/>
    <property type="match status" value="1"/>
</dbReference>
<evidence type="ECO:0000313" key="24">
    <source>
        <dbReference type="Proteomes" id="UP000261600"/>
    </source>
</evidence>